<sequence>MKHTETENKYTVIVATSSVLLSLSVCALFYSTANVADEINAEGRSSPETDVIGGIKAKPGQFPFMGRLLPRNASSNDRGICGATLIHPRYVLTALHCIDYSTAKGLSVQVGAYDLEAKDGERIDVKNIFFPTSKPIGEYYDDGSGEYVQVMELYDYAVLELTKPSKYPFIELMNPEEFALVKPGELTTTMGWGDNELDERHEQELTALDEQGSKPDHILNYVNVPYVDLEVCKAVGGQYSKIGNESICAGFKEGKKDSCYGDSGGPLLATAGEEADKQVGIVSWGEGCAQPDAYGVYASIPYHLEDIEYLQHGISYTQDYYDLKLMSQSRHGERLDYKNYRDSAVQLGSPQVHEGNITRNTCPEWLAPNQECYVDVTWENTNDQRVIADVVSMPILTPELELLSFIKFDYASDAPSYYSKVLGNAKLDILAYGANWEIDEDIFSEGVSSLTNPKINVGEESVISIRDLPPGKLQLDIMVDNANGWDSIYFNVNGQSYPFYNASIEEEFVSIPLPLEQDNNDVQIIYTNHGNDAKIWIDDLHFKKLEDEII</sequence>
<protein>
    <submittedName>
        <fullName evidence="5">Serine protease</fullName>
    </submittedName>
</protein>
<dbReference type="PROSITE" id="PS50240">
    <property type="entry name" value="TRYPSIN_DOM"/>
    <property type="match status" value="1"/>
</dbReference>
<feature type="domain" description="Peptidase S1" evidence="4">
    <location>
        <begin position="51"/>
        <end position="315"/>
    </location>
</feature>
<keyword evidence="3" id="KW-1133">Transmembrane helix</keyword>
<dbReference type="PANTHER" id="PTHR24276:SF98">
    <property type="entry name" value="FI18310P1-RELATED"/>
    <property type="match status" value="1"/>
</dbReference>
<dbReference type="EMBL" id="SATR01000006">
    <property type="protein sequence ID" value="TFH92475.1"/>
    <property type="molecule type" value="Genomic_DNA"/>
</dbReference>
<dbReference type="OrthoDB" id="9813836at2"/>
<dbReference type="CDD" id="cd00190">
    <property type="entry name" value="Tryp_SPc"/>
    <property type="match status" value="1"/>
</dbReference>
<dbReference type="SUPFAM" id="SSF50494">
    <property type="entry name" value="Trypsin-like serine proteases"/>
    <property type="match status" value="1"/>
</dbReference>
<dbReference type="AlphaFoldDB" id="A0A4Y8WIP4"/>
<evidence type="ECO:0000256" key="2">
    <source>
        <dbReference type="ARBA" id="ARBA00023157"/>
    </source>
</evidence>
<dbReference type="FunFam" id="2.40.10.10:FF:000002">
    <property type="entry name" value="Transmembrane protease serine"/>
    <property type="match status" value="1"/>
</dbReference>
<keyword evidence="5" id="KW-0645">Protease</keyword>
<dbReference type="Pfam" id="PF00089">
    <property type="entry name" value="Trypsin"/>
    <property type="match status" value="1"/>
</dbReference>
<dbReference type="Proteomes" id="UP000297753">
    <property type="component" value="Unassembled WGS sequence"/>
</dbReference>
<keyword evidence="3" id="KW-0472">Membrane</keyword>
<reference evidence="5 6" key="1">
    <citation type="submission" date="2019-01" db="EMBL/GenBank/DDBJ databases">
        <title>Vibrio BEI176 sp. nov, a marine bacterium isolated from China: eastern marignal seas.</title>
        <authorList>
            <person name="Li B."/>
        </authorList>
    </citation>
    <scope>NUCLEOTIDE SEQUENCE [LARGE SCALE GENOMIC DNA]</scope>
    <source>
        <strain evidence="5 6">BEI176</strain>
    </source>
</reference>
<dbReference type="InterPro" id="IPR009003">
    <property type="entry name" value="Peptidase_S1_PA"/>
</dbReference>
<dbReference type="InterPro" id="IPR001314">
    <property type="entry name" value="Peptidase_S1A"/>
</dbReference>
<keyword evidence="6" id="KW-1185">Reference proteome</keyword>
<dbReference type="InterPro" id="IPR033116">
    <property type="entry name" value="TRYPSIN_SER"/>
</dbReference>
<dbReference type="GO" id="GO:0006508">
    <property type="term" value="P:proteolysis"/>
    <property type="evidence" value="ECO:0007669"/>
    <property type="project" value="UniProtKB-KW"/>
</dbReference>
<comment type="caution">
    <text evidence="5">The sequence shown here is derived from an EMBL/GenBank/DDBJ whole genome shotgun (WGS) entry which is preliminary data.</text>
</comment>
<gene>
    <name evidence="5" type="ORF">ELS82_06075</name>
</gene>
<keyword evidence="2" id="KW-1015">Disulfide bond</keyword>
<dbReference type="PROSITE" id="PS00135">
    <property type="entry name" value="TRYPSIN_SER"/>
    <property type="match status" value="1"/>
</dbReference>
<dbReference type="PANTHER" id="PTHR24276">
    <property type="entry name" value="POLYSERASE-RELATED"/>
    <property type="match status" value="1"/>
</dbReference>
<name>A0A4Y8WIP4_9VIBR</name>
<feature type="transmembrane region" description="Helical" evidence="3">
    <location>
        <begin position="12"/>
        <end position="30"/>
    </location>
</feature>
<dbReference type="InterPro" id="IPR001254">
    <property type="entry name" value="Trypsin_dom"/>
</dbReference>
<comment type="similarity">
    <text evidence="1">Belongs to the peptidase S1 family.</text>
</comment>
<keyword evidence="5" id="KW-0378">Hydrolase</keyword>
<dbReference type="SMART" id="SM00020">
    <property type="entry name" value="Tryp_SPc"/>
    <property type="match status" value="1"/>
</dbReference>
<evidence type="ECO:0000256" key="1">
    <source>
        <dbReference type="ARBA" id="ARBA00007664"/>
    </source>
</evidence>
<organism evidence="5 6">
    <name type="scientific">Vibrio ouci</name>
    <dbReference type="NCBI Taxonomy" id="2499078"/>
    <lineage>
        <taxon>Bacteria</taxon>
        <taxon>Pseudomonadati</taxon>
        <taxon>Pseudomonadota</taxon>
        <taxon>Gammaproteobacteria</taxon>
        <taxon>Vibrionales</taxon>
        <taxon>Vibrionaceae</taxon>
        <taxon>Vibrio</taxon>
    </lineage>
</organism>
<dbReference type="InterPro" id="IPR050430">
    <property type="entry name" value="Peptidase_S1"/>
</dbReference>
<dbReference type="PRINTS" id="PR00722">
    <property type="entry name" value="CHYMOTRYPSIN"/>
</dbReference>
<evidence type="ECO:0000259" key="4">
    <source>
        <dbReference type="PROSITE" id="PS50240"/>
    </source>
</evidence>
<keyword evidence="3" id="KW-0812">Transmembrane</keyword>
<evidence type="ECO:0000313" key="5">
    <source>
        <dbReference type="EMBL" id="TFH92475.1"/>
    </source>
</evidence>
<evidence type="ECO:0000256" key="3">
    <source>
        <dbReference type="SAM" id="Phobius"/>
    </source>
</evidence>
<dbReference type="Gene3D" id="2.40.10.10">
    <property type="entry name" value="Trypsin-like serine proteases"/>
    <property type="match status" value="1"/>
</dbReference>
<accession>A0A4Y8WIP4</accession>
<proteinExistence type="inferred from homology"/>
<dbReference type="GO" id="GO:0004252">
    <property type="term" value="F:serine-type endopeptidase activity"/>
    <property type="evidence" value="ECO:0007669"/>
    <property type="project" value="InterPro"/>
</dbReference>
<evidence type="ECO:0000313" key="6">
    <source>
        <dbReference type="Proteomes" id="UP000297753"/>
    </source>
</evidence>
<dbReference type="RefSeq" id="WP_134834678.1">
    <property type="nucleotide sequence ID" value="NZ_SATR01000006.1"/>
</dbReference>
<dbReference type="InterPro" id="IPR043504">
    <property type="entry name" value="Peptidase_S1_PA_chymotrypsin"/>
</dbReference>